<sequence length="103" mass="11976">MVYHLQIPSLKNLLYVAVAVILFSTLSSAAMERENRGKEMSPPSYMKRNDDTFPQETSIPKRLAYYYPSSSTNFQHQQHQAYYGRQSLSLSDLFRLNEFPNYG</sequence>
<proteinExistence type="predicted"/>
<protein>
    <submittedName>
        <fullName evidence="2">Uncharacterized protein</fullName>
    </submittedName>
</protein>
<evidence type="ECO:0000313" key="1">
    <source>
        <dbReference type="Proteomes" id="UP000887579"/>
    </source>
</evidence>
<name>A0AC34FM88_9BILA</name>
<evidence type="ECO:0000313" key="2">
    <source>
        <dbReference type="WBParaSite" id="ES5_v2.g18469.t1"/>
    </source>
</evidence>
<dbReference type="Proteomes" id="UP000887579">
    <property type="component" value="Unplaced"/>
</dbReference>
<organism evidence="1 2">
    <name type="scientific">Panagrolaimus sp. ES5</name>
    <dbReference type="NCBI Taxonomy" id="591445"/>
    <lineage>
        <taxon>Eukaryota</taxon>
        <taxon>Metazoa</taxon>
        <taxon>Ecdysozoa</taxon>
        <taxon>Nematoda</taxon>
        <taxon>Chromadorea</taxon>
        <taxon>Rhabditida</taxon>
        <taxon>Tylenchina</taxon>
        <taxon>Panagrolaimomorpha</taxon>
        <taxon>Panagrolaimoidea</taxon>
        <taxon>Panagrolaimidae</taxon>
        <taxon>Panagrolaimus</taxon>
    </lineage>
</organism>
<dbReference type="WBParaSite" id="ES5_v2.g18469.t1">
    <property type="protein sequence ID" value="ES5_v2.g18469.t1"/>
    <property type="gene ID" value="ES5_v2.g18469"/>
</dbReference>
<accession>A0AC34FM88</accession>
<reference evidence="2" key="1">
    <citation type="submission" date="2022-11" db="UniProtKB">
        <authorList>
            <consortium name="WormBaseParasite"/>
        </authorList>
    </citation>
    <scope>IDENTIFICATION</scope>
</reference>